<organism evidence="2 3">
    <name type="scientific">Culicoidibacter larvae</name>
    <dbReference type="NCBI Taxonomy" id="2579976"/>
    <lineage>
        <taxon>Bacteria</taxon>
        <taxon>Bacillati</taxon>
        <taxon>Bacillota</taxon>
        <taxon>Culicoidibacteria</taxon>
        <taxon>Culicoidibacterales</taxon>
        <taxon>Culicoidibacteraceae</taxon>
        <taxon>Culicoidibacter</taxon>
    </lineage>
</organism>
<accession>A0A5R8QDN9</accession>
<dbReference type="RefSeq" id="WP_138190592.1">
    <property type="nucleotide sequence ID" value="NZ_VBWP01000003.1"/>
</dbReference>
<evidence type="ECO:0000256" key="1">
    <source>
        <dbReference type="SAM" id="SignalP"/>
    </source>
</evidence>
<dbReference type="InParanoid" id="A0A5R8QDN9"/>
<dbReference type="EMBL" id="VBWP01000003">
    <property type="protein sequence ID" value="TLG75385.1"/>
    <property type="molecule type" value="Genomic_DNA"/>
</dbReference>
<reference evidence="2 3" key="1">
    <citation type="submission" date="2019-05" db="EMBL/GenBank/DDBJ databases">
        <title>Culicoidintestinum kansasii gen. nov., sp. nov. from the gastrointestinal tract of the biting midge, Culicoides sonorensis.</title>
        <authorList>
            <person name="Neupane S."/>
            <person name="Ghosh A."/>
            <person name="Gunther S."/>
            <person name="Martin K."/>
            <person name="Zurek L."/>
        </authorList>
    </citation>
    <scope>NUCLEOTIDE SEQUENCE [LARGE SCALE GENOMIC DNA]</scope>
    <source>
        <strain evidence="2 3">CS-1</strain>
    </source>
</reference>
<keyword evidence="1" id="KW-0732">Signal</keyword>
<evidence type="ECO:0000313" key="2">
    <source>
        <dbReference type="EMBL" id="TLG75385.1"/>
    </source>
</evidence>
<keyword evidence="3" id="KW-1185">Reference proteome</keyword>
<protein>
    <recommendedName>
        <fullName evidence="4">DUF4829 domain-containing protein</fullName>
    </recommendedName>
</protein>
<dbReference type="OrthoDB" id="9801008at2"/>
<proteinExistence type="predicted"/>
<feature type="signal peptide" evidence="1">
    <location>
        <begin position="1"/>
        <end position="23"/>
    </location>
</feature>
<gene>
    <name evidence="2" type="ORF">FEZ08_04875</name>
</gene>
<dbReference type="Proteomes" id="UP000306912">
    <property type="component" value="Unassembled WGS sequence"/>
</dbReference>
<dbReference type="PROSITE" id="PS51257">
    <property type="entry name" value="PROKAR_LIPOPROTEIN"/>
    <property type="match status" value="1"/>
</dbReference>
<evidence type="ECO:0008006" key="4">
    <source>
        <dbReference type="Google" id="ProtNLM"/>
    </source>
</evidence>
<sequence>MKKFTSILLVVVSCFILSGCVSAGATENTIVTLGSSVHFSETDLQAAADAVKEKFKDFKDCELTELWYDEVAALTQSDGNLEKIILFSNFKTGPNVEQTMNADSVYKNYIWFVAKDGTTGEWYVVSWGY</sequence>
<name>A0A5R8QDN9_9FIRM</name>
<comment type="caution">
    <text evidence="2">The sequence shown here is derived from an EMBL/GenBank/DDBJ whole genome shotgun (WGS) entry which is preliminary data.</text>
</comment>
<feature type="chain" id="PRO_5039643154" description="DUF4829 domain-containing protein" evidence="1">
    <location>
        <begin position="24"/>
        <end position="129"/>
    </location>
</feature>
<dbReference type="AlphaFoldDB" id="A0A5R8QDN9"/>
<evidence type="ECO:0000313" key="3">
    <source>
        <dbReference type="Proteomes" id="UP000306912"/>
    </source>
</evidence>